<dbReference type="InterPro" id="IPR016181">
    <property type="entry name" value="Acyl_CoA_acyltransferase"/>
</dbReference>
<comment type="subcellular location">
    <subcellularLocation>
        <location evidence="9">Cytoplasm</location>
    </subcellularLocation>
    <subcellularLocation>
        <location evidence="1 9">Nucleus</location>
    </subcellularLocation>
</comment>
<dbReference type="PIRSF" id="PIRSF038084">
    <property type="entry name" value="HAT-B_cat"/>
    <property type="match status" value="1"/>
</dbReference>
<dbReference type="EC" id="2.3.1.48" evidence="3 9"/>
<evidence type="ECO:0000259" key="14">
    <source>
        <dbReference type="Pfam" id="PF10394"/>
    </source>
</evidence>
<dbReference type="Gene3D" id="1.10.10.390">
    <property type="match status" value="1"/>
</dbReference>
<comment type="similarity">
    <text evidence="2 9">Belongs to the HAT1 family.</text>
</comment>
<sequence>MEDEILDEWTVKANNVMSISLVTKTGEGFPKTIHSFQPAWTYPIVGRDPDDTRETIYGYKDLKINLRFNASDMRPHLSHTSAKRVPVTVATDESPDINPLFEPFLPPVAFGKRAHFDTAVANTSDDWHPPGELIETTDGDKDGHYEVWKGSLADPLVLALVKRIQILVSLFIEGGTPIQTESSEKYEADPLDRWTIFFLYQKRPRAEDSSKFSYVFVGYATVYRFFIFRPQSLTNEPAKSLELPKDTTPFSEFPCRSRISQFLILPPFQHKGNGQRLYKPIYQTWLNDSATFEITVEDPNEAFDAMRDMADLAFLREQPDFNEININTKVALSKIKSVPGDIIDSKAMEAVRLKYKIASRQFFRLVEMHLMSKLSPSVVPEMNQDQDLTGKGKQRPTREEEHVYRLWRLLAKSRIAVQNKEQLSAIEPHERIDRLDETLNSVELEYALLLSMFKSKTTGSRSSEKRKLEDDEDAETSASKRSKV</sequence>
<dbReference type="GO" id="GO:0005737">
    <property type="term" value="C:cytoplasm"/>
    <property type="evidence" value="ECO:0007669"/>
    <property type="project" value="UniProtKB-SubCell"/>
</dbReference>
<evidence type="ECO:0000256" key="5">
    <source>
        <dbReference type="ARBA" id="ARBA00022679"/>
    </source>
</evidence>
<feature type="domain" description="Histone acetyl transferase HAT1 N-terminal" evidence="14">
    <location>
        <begin position="9"/>
        <end position="173"/>
    </location>
</feature>
<evidence type="ECO:0000256" key="13">
    <source>
        <dbReference type="SAM" id="MobiDB-lite"/>
    </source>
</evidence>
<proteinExistence type="inferred from homology"/>
<dbReference type="Pfam" id="PF10394">
    <property type="entry name" value="Hat1_N"/>
    <property type="match status" value="1"/>
</dbReference>
<dbReference type="AlphaFoldDB" id="A0A2T3AFI6"/>
<dbReference type="EMBL" id="KZ678396">
    <property type="protein sequence ID" value="PSR94585.1"/>
    <property type="molecule type" value="Genomic_DNA"/>
</dbReference>
<dbReference type="GO" id="GO:0005634">
    <property type="term" value="C:nucleus"/>
    <property type="evidence" value="ECO:0007669"/>
    <property type="project" value="UniProtKB-SubCell"/>
</dbReference>
<feature type="site" description="Interaction with histone H4 N-terminus" evidence="12">
    <location>
        <position position="194"/>
    </location>
</feature>
<evidence type="ECO:0000256" key="4">
    <source>
        <dbReference type="ARBA" id="ARBA00021268"/>
    </source>
</evidence>
<dbReference type="GO" id="GO:0000781">
    <property type="term" value="C:chromosome, telomeric region"/>
    <property type="evidence" value="ECO:0007669"/>
    <property type="project" value="GOC"/>
</dbReference>
<keyword evidence="6 9" id="KW-0539">Nucleus</keyword>
<name>A0A2T3AFI6_9PEZI</name>
<feature type="binding site" evidence="11">
    <location>
        <begin position="262"/>
        <end position="264"/>
    </location>
    <ligand>
        <name>acetyl-CoA</name>
        <dbReference type="ChEBI" id="CHEBI:57288"/>
    </ligand>
</feature>
<evidence type="ECO:0000256" key="7">
    <source>
        <dbReference type="ARBA" id="ARBA00023315"/>
    </source>
</evidence>
<evidence type="ECO:0000313" key="15">
    <source>
        <dbReference type="EMBL" id="PSR94585.1"/>
    </source>
</evidence>
<protein>
    <recommendedName>
        <fullName evidence="4 9">Histone acetyltransferase type B catalytic subunit</fullName>
        <ecNumber evidence="3 9">2.3.1.48</ecNumber>
    </recommendedName>
</protein>
<evidence type="ECO:0000256" key="11">
    <source>
        <dbReference type="PIRSR" id="PIRSR038084-2"/>
    </source>
</evidence>
<dbReference type="Gene3D" id="3.40.630.30">
    <property type="match status" value="1"/>
</dbReference>
<evidence type="ECO:0000256" key="3">
    <source>
        <dbReference type="ARBA" id="ARBA00013184"/>
    </source>
</evidence>
<comment type="function">
    <text evidence="9">Catalytic component of the histone acetylase B (HAT-B) complex. Has intrinsic substrate specificity that modifies lysine in recognition sequence GXGKXG. Involved in DNA double-strand break repair.</text>
</comment>
<dbReference type="InParanoid" id="A0A2T3AFI6"/>
<evidence type="ECO:0000256" key="9">
    <source>
        <dbReference type="PIRNR" id="PIRNR038084"/>
    </source>
</evidence>
<dbReference type="GO" id="GO:0004402">
    <property type="term" value="F:histone acetyltransferase activity"/>
    <property type="evidence" value="ECO:0007669"/>
    <property type="project" value="UniProtKB-UniRule"/>
</dbReference>
<dbReference type="GO" id="GO:0042393">
    <property type="term" value="F:histone binding"/>
    <property type="evidence" value="ECO:0007669"/>
    <property type="project" value="InterPro"/>
</dbReference>
<evidence type="ECO:0000256" key="1">
    <source>
        <dbReference type="ARBA" id="ARBA00004123"/>
    </source>
</evidence>
<evidence type="ECO:0000256" key="2">
    <source>
        <dbReference type="ARBA" id="ARBA00010543"/>
    </source>
</evidence>
<keyword evidence="9" id="KW-0963">Cytoplasm</keyword>
<feature type="active site" description="Proton donor/acceptor" evidence="10">
    <location>
        <position position="297"/>
    </location>
</feature>
<dbReference type="FunCoup" id="A0A2T3AFI6">
    <property type="interactions" value="1105"/>
</dbReference>
<dbReference type="SUPFAM" id="SSF55729">
    <property type="entry name" value="Acyl-CoA N-acyltransferases (Nat)"/>
    <property type="match status" value="1"/>
</dbReference>
<organism evidence="15 16">
    <name type="scientific">Coniella lustricola</name>
    <dbReference type="NCBI Taxonomy" id="2025994"/>
    <lineage>
        <taxon>Eukaryota</taxon>
        <taxon>Fungi</taxon>
        <taxon>Dikarya</taxon>
        <taxon>Ascomycota</taxon>
        <taxon>Pezizomycotina</taxon>
        <taxon>Sordariomycetes</taxon>
        <taxon>Sordariomycetidae</taxon>
        <taxon>Diaporthales</taxon>
        <taxon>Schizoparmaceae</taxon>
        <taxon>Coniella</taxon>
    </lineage>
</organism>
<dbReference type="InterPro" id="IPR019467">
    <property type="entry name" value="Hat1_N"/>
</dbReference>
<keyword evidence="16" id="KW-1185">Reference proteome</keyword>
<dbReference type="GO" id="GO:0031509">
    <property type="term" value="P:subtelomeric heterochromatin formation"/>
    <property type="evidence" value="ECO:0007669"/>
    <property type="project" value="InterPro"/>
</dbReference>
<dbReference type="InterPro" id="IPR013523">
    <property type="entry name" value="Hist_AcTrfase_HAT1_C"/>
</dbReference>
<dbReference type="Gene3D" id="3.90.360.10">
    <property type="entry name" value="Histone acetyl transferase 1 (HAT1), N-terminal domain"/>
    <property type="match status" value="1"/>
</dbReference>
<dbReference type="OrthoDB" id="10253098at2759"/>
<accession>A0A2T3AFI6</accession>
<evidence type="ECO:0000256" key="10">
    <source>
        <dbReference type="PIRSR" id="PIRSR038084-1"/>
    </source>
</evidence>
<feature type="region of interest" description="Interaction with histone H4 N-terminus" evidence="11">
    <location>
        <begin position="223"/>
        <end position="225"/>
    </location>
</feature>
<comment type="catalytic activity">
    <reaction evidence="8 9">
        <text>L-lysyl-[protein] + acetyl-CoA = N(6)-acetyl-L-lysyl-[protein] + CoA + H(+)</text>
        <dbReference type="Rhea" id="RHEA:45948"/>
        <dbReference type="Rhea" id="RHEA-COMP:9752"/>
        <dbReference type="Rhea" id="RHEA-COMP:10731"/>
        <dbReference type="ChEBI" id="CHEBI:15378"/>
        <dbReference type="ChEBI" id="CHEBI:29969"/>
        <dbReference type="ChEBI" id="CHEBI:57287"/>
        <dbReference type="ChEBI" id="CHEBI:57288"/>
        <dbReference type="ChEBI" id="CHEBI:61930"/>
        <dbReference type="EC" id="2.3.1.48"/>
    </reaction>
</comment>
<evidence type="ECO:0000256" key="12">
    <source>
        <dbReference type="PIRSR" id="PIRSR038084-3"/>
    </source>
</evidence>
<gene>
    <name evidence="15" type="ORF">BD289DRAFT_459197</name>
</gene>
<feature type="region of interest" description="Disordered" evidence="13">
    <location>
        <begin position="456"/>
        <end position="484"/>
    </location>
</feature>
<keyword evidence="5 9" id="KW-0808">Transferase</keyword>
<evidence type="ECO:0000256" key="6">
    <source>
        <dbReference type="ARBA" id="ARBA00023242"/>
    </source>
</evidence>
<dbReference type="Pfam" id="PF21184">
    <property type="entry name" value="HAT1_C_fung"/>
    <property type="match status" value="1"/>
</dbReference>
<evidence type="ECO:0000313" key="16">
    <source>
        <dbReference type="Proteomes" id="UP000241462"/>
    </source>
</evidence>
<evidence type="ECO:0000256" key="8">
    <source>
        <dbReference type="ARBA" id="ARBA00048017"/>
    </source>
</evidence>
<dbReference type="InterPro" id="IPR017380">
    <property type="entry name" value="Hist_AcTrfase_B-typ_cat-su"/>
</dbReference>
<dbReference type="PANTHER" id="PTHR12046">
    <property type="entry name" value="HISTONE ACETYLTRANSFERASE TYPE B CATALYTIC SUBUNIT"/>
    <property type="match status" value="1"/>
</dbReference>
<reference evidence="15 16" key="1">
    <citation type="journal article" date="2018" name="Mycol. Prog.">
        <title>Coniella lustricola, a new species from submerged detritus.</title>
        <authorList>
            <person name="Raudabaugh D.B."/>
            <person name="Iturriaga T."/>
            <person name="Carver A."/>
            <person name="Mondo S."/>
            <person name="Pangilinan J."/>
            <person name="Lipzen A."/>
            <person name="He G."/>
            <person name="Amirebrahimi M."/>
            <person name="Grigoriev I.V."/>
            <person name="Miller A.N."/>
        </authorList>
    </citation>
    <scope>NUCLEOTIDE SEQUENCE [LARGE SCALE GENOMIC DNA]</scope>
    <source>
        <strain evidence="15 16">B22-T-1</strain>
    </source>
</reference>
<feature type="binding site" evidence="11">
    <location>
        <position position="300"/>
    </location>
    <ligand>
        <name>acetyl-CoA</name>
        <dbReference type="ChEBI" id="CHEBI:57288"/>
    </ligand>
</feature>
<dbReference type="STRING" id="2025994.A0A2T3AFI6"/>
<dbReference type="Proteomes" id="UP000241462">
    <property type="component" value="Unassembled WGS sequence"/>
</dbReference>
<comment type="subunit">
    <text evidence="9">Component of the HAT-B complex composed of at least HAT1 and HAT2. The HAT-B complex binds to histone H4 tail.</text>
</comment>
<dbReference type="InterPro" id="IPR037113">
    <property type="entry name" value="Hat1_N_sf"/>
</dbReference>
<keyword evidence="7 9" id="KW-0012">Acyltransferase</keyword>